<accession>A0A1Y0IJP6</accession>
<organism evidence="5 6">
    <name type="scientific">Tumebacillus avium</name>
    <dbReference type="NCBI Taxonomy" id="1903704"/>
    <lineage>
        <taxon>Bacteria</taxon>
        <taxon>Bacillati</taxon>
        <taxon>Bacillota</taxon>
        <taxon>Bacilli</taxon>
        <taxon>Bacillales</taxon>
        <taxon>Alicyclobacillaceae</taxon>
        <taxon>Tumebacillus</taxon>
    </lineage>
</organism>
<dbReference type="KEGG" id="tum:CBW65_06250"/>
<dbReference type="PANTHER" id="PTHR33164">
    <property type="entry name" value="TRANSCRIPTIONAL REGULATOR, MARR FAMILY"/>
    <property type="match status" value="1"/>
</dbReference>
<sequence length="146" mass="16747">MTYQDYKLENSIGFKLANTSRLVTNRLNQNFTSQNYPVTHEQWLLMMELWVKDGQTQNALAAATHKDQPSVSRLLDNMIKRNLVMRVAHPNDRRSNLIYLTDEGREMQKGLIGQAQQTIADTTAGIDPDELAVCMRVLDRIVENLK</sequence>
<feature type="domain" description="HTH marR-type" evidence="4">
    <location>
        <begin position="9"/>
        <end position="143"/>
    </location>
</feature>
<evidence type="ECO:0000259" key="4">
    <source>
        <dbReference type="PROSITE" id="PS50995"/>
    </source>
</evidence>
<dbReference type="GO" id="GO:0003700">
    <property type="term" value="F:DNA-binding transcription factor activity"/>
    <property type="evidence" value="ECO:0007669"/>
    <property type="project" value="InterPro"/>
</dbReference>
<dbReference type="GO" id="GO:0003677">
    <property type="term" value="F:DNA binding"/>
    <property type="evidence" value="ECO:0007669"/>
    <property type="project" value="UniProtKB-KW"/>
</dbReference>
<dbReference type="SMART" id="SM00347">
    <property type="entry name" value="HTH_MARR"/>
    <property type="match status" value="1"/>
</dbReference>
<dbReference type="AlphaFoldDB" id="A0A1Y0IJP6"/>
<reference evidence="6" key="1">
    <citation type="submission" date="2017-05" db="EMBL/GenBank/DDBJ databases">
        <authorList>
            <person name="Sung H."/>
        </authorList>
    </citation>
    <scope>NUCLEOTIDE SEQUENCE [LARGE SCALE GENOMIC DNA]</scope>
    <source>
        <strain evidence="6">AR23208</strain>
    </source>
</reference>
<dbReference type="PANTHER" id="PTHR33164:SF64">
    <property type="entry name" value="TRANSCRIPTIONAL REGULATOR SLYA"/>
    <property type="match status" value="1"/>
</dbReference>
<dbReference type="SUPFAM" id="SSF46785">
    <property type="entry name" value="Winged helix' DNA-binding domain"/>
    <property type="match status" value="1"/>
</dbReference>
<dbReference type="RefSeq" id="WP_087456123.1">
    <property type="nucleotide sequence ID" value="NZ_CP021434.1"/>
</dbReference>
<dbReference type="PRINTS" id="PR00598">
    <property type="entry name" value="HTHMARR"/>
</dbReference>
<keyword evidence="2" id="KW-0238">DNA-binding</keyword>
<dbReference type="InterPro" id="IPR036390">
    <property type="entry name" value="WH_DNA-bd_sf"/>
</dbReference>
<protein>
    <submittedName>
        <fullName evidence="5">MarR family transcriptional regulator</fullName>
    </submittedName>
</protein>
<evidence type="ECO:0000313" key="5">
    <source>
        <dbReference type="EMBL" id="ARU60732.1"/>
    </source>
</evidence>
<dbReference type="EMBL" id="CP021434">
    <property type="protein sequence ID" value="ARU60732.1"/>
    <property type="molecule type" value="Genomic_DNA"/>
</dbReference>
<dbReference type="GO" id="GO:0006950">
    <property type="term" value="P:response to stress"/>
    <property type="evidence" value="ECO:0007669"/>
    <property type="project" value="TreeGrafter"/>
</dbReference>
<keyword evidence="3" id="KW-0804">Transcription</keyword>
<dbReference type="Pfam" id="PF01047">
    <property type="entry name" value="MarR"/>
    <property type="match status" value="1"/>
</dbReference>
<evidence type="ECO:0000256" key="2">
    <source>
        <dbReference type="ARBA" id="ARBA00023125"/>
    </source>
</evidence>
<gene>
    <name evidence="5" type="ORF">CBW65_06250</name>
</gene>
<keyword evidence="6" id="KW-1185">Reference proteome</keyword>
<evidence type="ECO:0000256" key="1">
    <source>
        <dbReference type="ARBA" id="ARBA00023015"/>
    </source>
</evidence>
<evidence type="ECO:0000313" key="6">
    <source>
        <dbReference type="Proteomes" id="UP000195437"/>
    </source>
</evidence>
<dbReference type="InterPro" id="IPR039422">
    <property type="entry name" value="MarR/SlyA-like"/>
</dbReference>
<dbReference type="Gene3D" id="1.10.10.10">
    <property type="entry name" value="Winged helix-like DNA-binding domain superfamily/Winged helix DNA-binding domain"/>
    <property type="match status" value="1"/>
</dbReference>
<dbReference type="InterPro" id="IPR036388">
    <property type="entry name" value="WH-like_DNA-bd_sf"/>
</dbReference>
<dbReference type="InterPro" id="IPR000835">
    <property type="entry name" value="HTH_MarR-typ"/>
</dbReference>
<proteinExistence type="predicted"/>
<name>A0A1Y0IJP6_9BACL</name>
<dbReference type="Proteomes" id="UP000195437">
    <property type="component" value="Chromosome"/>
</dbReference>
<dbReference type="OrthoDB" id="9799663at2"/>
<keyword evidence="1" id="KW-0805">Transcription regulation</keyword>
<dbReference type="PROSITE" id="PS50995">
    <property type="entry name" value="HTH_MARR_2"/>
    <property type="match status" value="1"/>
</dbReference>
<evidence type="ECO:0000256" key="3">
    <source>
        <dbReference type="ARBA" id="ARBA00023163"/>
    </source>
</evidence>